<feature type="signal peptide" evidence="1">
    <location>
        <begin position="1"/>
        <end position="21"/>
    </location>
</feature>
<dbReference type="EMBL" id="OW150024">
    <property type="protein sequence ID" value="CAH2032053.1"/>
    <property type="molecule type" value="Genomic_DNA"/>
</dbReference>
<name>A0ABM9DA27_9BACT</name>
<evidence type="ECO:0008006" key="4">
    <source>
        <dbReference type="Google" id="ProtNLM"/>
    </source>
</evidence>
<dbReference type="Proteomes" id="UP001295463">
    <property type="component" value="Chromosome"/>
</dbReference>
<accession>A0ABM9DA27</accession>
<reference evidence="2 3" key="1">
    <citation type="submission" date="2022-03" db="EMBL/GenBank/DDBJ databases">
        <authorList>
            <person name="Koch H."/>
        </authorList>
    </citation>
    <scope>NUCLEOTIDE SEQUENCE [LARGE SCALE GENOMIC DNA]</scope>
    <source>
        <strain evidence="2 3">G1</strain>
    </source>
</reference>
<evidence type="ECO:0000313" key="3">
    <source>
        <dbReference type="Proteomes" id="UP001295463"/>
    </source>
</evidence>
<evidence type="ECO:0000313" key="2">
    <source>
        <dbReference type="EMBL" id="CAH2032053.1"/>
    </source>
</evidence>
<protein>
    <recommendedName>
        <fullName evidence="4">LPP20 lipoprotein</fullName>
    </recommendedName>
</protein>
<proteinExistence type="predicted"/>
<keyword evidence="3" id="KW-1185">Reference proteome</keyword>
<dbReference type="RefSeq" id="WP_305732831.1">
    <property type="nucleotide sequence ID" value="NZ_OW150024.1"/>
</dbReference>
<gene>
    <name evidence="2" type="ORF">GEAMG1_2217</name>
</gene>
<feature type="chain" id="PRO_5046061315" description="LPP20 lipoprotein" evidence="1">
    <location>
        <begin position="22"/>
        <end position="303"/>
    </location>
</feature>
<evidence type="ECO:0000256" key="1">
    <source>
        <dbReference type="SAM" id="SignalP"/>
    </source>
</evidence>
<organism evidence="2 3">
    <name type="scientific">Trichlorobacter ammonificans</name>
    <dbReference type="NCBI Taxonomy" id="2916410"/>
    <lineage>
        <taxon>Bacteria</taxon>
        <taxon>Pseudomonadati</taxon>
        <taxon>Thermodesulfobacteriota</taxon>
        <taxon>Desulfuromonadia</taxon>
        <taxon>Geobacterales</taxon>
        <taxon>Geobacteraceae</taxon>
        <taxon>Trichlorobacter</taxon>
    </lineage>
</organism>
<sequence>MKTRLLLAALALAGIAGVAQADEAVDLKNYKMAREYIKKEKVTVTVTVEQAFAQDAILVVGEGVPKKGTTGAQRRLTALRAAEVSAQRALAELLKGVSIVGETTVRDAEVESDVIKSSVSAFIKGFSPVVKDWNEREESALVILKVGMSGPRSFGAMMYEKILNEPKIKQEVEKPAYVPPADVPPPPAAPQAYDGLIIDATAQSFRPALINRIFSPNGQVLYDPAKISQKVLVEQGCGEYTNSVDKARAALGKRGVKNPLVVTASGTVSPSDLQVAAATANQIHAANLTSGFMADARVAFVLK</sequence>
<keyword evidence="1" id="KW-0732">Signal</keyword>